<evidence type="ECO:0000256" key="1">
    <source>
        <dbReference type="SAM" id="MobiDB-lite"/>
    </source>
</evidence>
<gene>
    <name evidence="2" type="ORF">ABZ071_09845</name>
</gene>
<feature type="region of interest" description="Disordered" evidence="1">
    <location>
        <begin position="196"/>
        <end position="253"/>
    </location>
</feature>
<accession>A0ABV2VHD3</accession>
<proteinExistence type="predicted"/>
<sequence>MAITGAVLGVLVSALTLGPPVLAGPVSAVRLSLPSASLATGSPASGSAPRGPVPSGSVKYYIVGPSVNAQPEYLFAIAARTLGNGNRADEIFELNKGRRQPDGSALDDPAVLHPGWILLLPPDASGPGILIGPLPTPGVEATTPGPATSGSGRAEAVGADDSDRVVRGLGLLLVVVVMIVAIQLLRRGERLRLPGSRDRLRDRPDAPSLPAYASGSVDVRPEVPADGWEGLQPSSDDGPTRPAPASGLGIDSDRRVAETPADDLLDVPLTAASGLDRATVRLAGVRLPRATPPWLWLDVDAAGPPAPTYIAVGALDGRALCLDLVQAPDVLTVTGDEAKARRLSAALAGQLIERGVPVTVVGGTIGGPLADARMVRSLTEAETATDDPTAAQIIFCGPESDDAPVLRRLAARTDPRTIVVLVGEVPPGRWSIEVR</sequence>
<organism evidence="2 3">
    <name type="scientific">Micromonospora fulviviridis</name>
    <dbReference type="NCBI Taxonomy" id="47860"/>
    <lineage>
        <taxon>Bacteria</taxon>
        <taxon>Bacillati</taxon>
        <taxon>Actinomycetota</taxon>
        <taxon>Actinomycetes</taxon>
        <taxon>Micromonosporales</taxon>
        <taxon>Micromonosporaceae</taxon>
        <taxon>Micromonospora</taxon>
    </lineage>
</organism>
<protein>
    <submittedName>
        <fullName evidence="2">Uncharacterized protein</fullName>
    </submittedName>
</protein>
<dbReference type="RefSeq" id="WP_355664195.1">
    <property type="nucleotide sequence ID" value="NZ_JBEXRX010000019.1"/>
</dbReference>
<dbReference type="EMBL" id="JBEXRX010000019">
    <property type="protein sequence ID" value="MEU0152211.1"/>
    <property type="molecule type" value="Genomic_DNA"/>
</dbReference>
<dbReference type="Proteomes" id="UP001550348">
    <property type="component" value="Unassembled WGS sequence"/>
</dbReference>
<evidence type="ECO:0000313" key="3">
    <source>
        <dbReference type="Proteomes" id="UP001550348"/>
    </source>
</evidence>
<keyword evidence="3" id="KW-1185">Reference proteome</keyword>
<feature type="compositionally biased region" description="Basic and acidic residues" evidence="1">
    <location>
        <begin position="196"/>
        <end position="205"/>
    </location>
</feature>
<name>A0ABV2VHD3_9ACTN</name>
<comment type="caution">
    <text evidence="2">The sequence shown here is derived from an EMBL/GenBank/DDBJ whole genome shotgun (WGS) entry which is preliminary data.</text>
</comment>
<reference evidence="2 3" key="1">
    <citation type="submission" date="2024-06" db="EMBL/GenBank/DDBJ databases">
        <title>The Natural Products Discovery Center: Release of the First 8490 Sequenced Strains for Exploring Actinobacteria Biosynthetic Diversity.</title>
        <authorList>
            <person name="Kalkreuter E."/>
            <person name="Kautsar S.A."/>
            <person name="Yang D."/>
            <person name="Bader C.D."/>
            <person name="Teijaro C.N."/>
            <person name="Fluegel L."/>
            <person name="Davis C.M."/>
            <person name="Simpson J.R."/>
            <person name="Lauterbach L."/>
            <person name="Steele A.D."/>
            <person name="Gui C."/>
            <person name="Meng S."/>
            <person name="Li G."/>
            <person name="Viehrig K."/>
            <person name="Ye F."/>
            <person name="Su P."/>
            <person name="Kiefer A.F."/>
            <person name="Nichols A."/>
            <person name="Cepeda A.J."/>
            <person name="Yan W."/>
            <person name="Fan B."/>
            <person name="Jiang Y."/>
            <person name="Adhikari A."/>
            <person name="Zheng C.-J."/>
            <person name="Schuster L."/>
            <person name="Cowan T.M."/>
            <person name="Smanski M.J."/>
            <person name="Chevrette M.G."/>
            <person name="De Carvalho L.P.S."/>
            <person name="Shen B."/>
        </authorList>
    </citation>
    <scope>NUCLEOTIDE SEQUENCE [LARGE SCALE GENOMIC DNA]</scope>
    <source>
        <strain evidence="2 3">NPDC006286</strain>
    </source>
</reference>
<evidence type="ECO:0000313" key="2">
    <source>
        <dbReference type="EMBL" id="MEU0152211.1"/>
    </source>
</evidence>